<proteinExistence type="predicted"/>
<dbReference type="AlphaFoldDB" id="A0AAW1UVS1"/>
<reference evidence="1 2" key="1">
    <citation type="submission" date="2023-03" db="EMBL/GenBank/DDBJ databases">
        <title>Genome insight into feeding habits of ladybird beetles.</title>
        <authorList>
            <person name="Li H.-S."/>
            <person name="Huang Y.-H."/>
            <person name="Pang H."/>
        </authorList>
    </citation>
    <scope>NUCLEOTIDE SEQUENCE [LARGE SCALE GENOMIC DNA]</scope>
    <source>
        <strain evidence="1">SYSU_2023b</strain>
        <tissue evidence="1">Whole body</tissue>
    </source>
</reference>
<evidence type="ECO:0000313" key="2">
    <source>
        <dbReference type="Proteomes" id="UP001431783"/>
    </source>
</evidence>
<evidence type="ECO:0000313" key="1">
    <source>
        <dbReference type="EMBL" id="KAK9884060.1"/>
    </source>
</evidence>
<keyword evidence="2" id="KW-1185">Reference proteome</keyword>
<sequence length="104" mass="12147">MKVFTESDSRKPVIVHSEWDDDTLEEYIESETLEGENCTVGDIMKQMRINHESKRAELKSLKKDITVMQESMQFLPEAFEDTNSLPLNLLEKEDTKKLVRNLID</sequence>
<gene>
    <name evidence="1" type="ORF">WA026_004997</name>
</gene>
<name>A0AAW1UVS1_9CUCU</name>
<dbReference type="EMBL" id="JARQZJ010000092">
    <property type="protein sequence ID" value="KAK9884060.1"/>
    <property type="molecule type" value="Genomic_DNA"/>
</dbReference>
<comment type="caution">
    <text evidence="1">The sequence shown here is derived from an EMBL/GenBank/DDBJ whole genome shotgun (WGS) entry which is preliminary data.</text>
</comment>
<organism evidence="1 2">
    <name type="scientific">Henosepilachna vigintioctopunctata</name>
    <dbReference type="NCBI Taxonomy" id="420089"/>
    <lineage>
        <taxon>Eukaryota</taxon>
        <taxon>Metazoa</taxon>
        <taxon>Ecdysozoa</taxon>
        <taxon>Arthropoda</taxon>
        <taxon>Hexapoda</taxon>
        <taxon>Insecta</taxon>
        <taxon>Pterygota</taxon>
        <taxon>Neoptera</taxon>
        <taxon>Endopterygota</taxon>
        <taxon>Coleoptera</taxon>
        <taxon>Polyphaga</taxon>
        <taxon>Cucujiformia</taxon>
        <taxon>Coccinelloidea</taxon>
        <taxon>Coccinellidae</taxon>
        <taxon>Epilachninae</taxon>
        <taxon>Epilachnini</taxon>
        <taxon>Henosepilachna</taxon>
    </lineage>
</organism>
<accession>A0AAW1UVS1</accession>
<dbReference type="Proteomes" id="UP001431783">
    <property type="component" value="Unassembled WGS sequence"/>
</dbReference>
<protein>
    <submittedName>
        <fullName evidence="1">Uncharacterized protein</fullName>
    </submittedName>
</protein>